<proteinExistence type="predicted"/>
<evidence type="ECO:0000313" key="4">
    <source>
        <dbReference type="Proteomes" id="UP000177876"/>
    </source>
</evidence>
<dbReference type="Pfam" id="PF16976">
    <property type="entry name" value="RcpC"/>
    <property type="match status" value="1"/>
</dbReference>
<name>A0A1F2WUI9_9ACTN</name>
<dbReference type="Pfam" id="PF08666">
    <property type="entry name" value="SAF"/>
    <property type="match status" value="1"/>
</dbReference>
<dbReference type="CDD" id="cd11614">
    <property type="entry name" value="SAF_CpaB_FlgA_like"/>
    <property type="match status" value="1"/>
</dbReference>
<keyword evidence="1" id="KW-1133">Transmembrane helix</keyword>
<feature type="transmembrane region" description="Helical" evidence="1">
    <location>
        <begin position="12"/>
        <end position="31"/>
    </location>
</feature>
<keyword evidence="1" id="KW-0812">Transmembrane</keyword>
<evidence type="ECO:0000313" key="3">
    <source>
        <dbReference type="EMBL" id="OFW60497.1"/>
    </source>
</evidence>
<feature type="domain" description="SAF" evidence="2">
    <location>
        <begin position="45"/>
        <end position="107"/>
    </location>
</feature>
<protein>
    <submittedName>
        <fullName evidence="3">Flp pilus assembly protein CpaB</fullName>
    </submittedName>
</protein>
<accession>A0A1F2WUI9</accession>
<keyword evidence="1" id="KW-0472">Membrane</keyword>
<dbReference type="InterPro" id="IPR031571">
    <property type="entry name" value="RcpC_dom"/>
</dbReference>
<dbReference type="NCBIfam" id="TIGR03177">
    <property type="entry name" value="pilus_cpaB"/>
    <property type="match status" value="1"/>
</dbReference>
<comment type="caution">
    <text evidence="3">The sequence shown here is derived from an EMBL/GenBank/DDBJ whole genome shotgun (WGS) entry which is preliminary data.</text>
</comment>
<dbReference type="AlphaFoldDB" id="A0A1F2WUI9"/>
<evidence type="ECO:0000259" key="2">
    <source>
        <dbReference type="SMART" id="SM00858"/>
    </source>
</evidence>
<gene>
    <name evidence="3" type="ORF">A2Y75_06265</name>
</gene>
<dbReference type="EMBL" id="MELK01000002">
    <property type="protein sequence ID" value="OFW60497.1"/>
    <property type="molecule type" value="Genomic_DNA"/>
</dbReference>
<reference evidence="3 4" key="1">
    <citation type="journal article" date="2016" name="Nat. Commun.">
        <title>Thousands of microbial genomes shed light on interconnected biogeochemical processes in an aquifer system.</title>
        <authorList>
            <person name="Anantharaman K."/>
            <person name="Brown C.T."/>
            <person name="Hug L.A."/>
            <person name="Sharon I."/>
            <person name="Castelle C.J."/>
            <person name="Probst A.J."/>
            <person name="Thomas B.C."/>
            <person name="Singh A."/>
            <person name="Wilkins M.J."/>
            <person name="Karaoz U."/>
            <person name="Brodie E.L."/>
            <person name="Williams K.H."/>
            <person name="Hubbard S.S."/>
            <person name="Banfield J.F."/>
        </authorList>
    </citation>
    <scope>NUCLEOTIDE SEQUENCE [LARGE SCALE GENOMIC DNA]</scope>
</reference>
<dbReference type="InterPro" id="IPR013974">
    <property type="entry name" value="SAF"/>
</dbReference>
<dbReference type="SMART" id="SM00858">
    <property type="entry name" value="SAF"/>
    <property type="match status" value="1"/>
</dbReference>
<dbReference type="Proteomes" id="UP000177876">
    <property type="component" value="Unassembled WGS sequence"/>
</dbReference>
<dbReference type="STRING" id="1797197.A2Y75_06265"/>
<dbReference type="InterPro" id="IPR017592">
    <property type="entry name" value="Pilus_assmbl_Flp-typ_CpaB"/>
</dbReference>
<evidence type="ECO:0000256" key="1">
    <source>
        <dbReference type="SAM" id="Phobius"/>
    </source>
</evidence>
<sequence length="222" mass="23736">MKRFSLPTSRLYLGLSILGAILAALTLFGYFKSISSRIAESGRLIEVVVAARDLEAGQFLDSSCFSAIDFPDRYLLPGTFTDTSQLSGNSLRYNLTAGEPFLESSLLRPQSGGLAQNALDPGFRAYPLPAGAVSFPVSELSEGTRVDVIAVGKQATRPLLENVEVLGVSGKKSTVSGDNYVGAAQSEDPCILLQLTCDEACRLALAEEEGKVELILRTAQRI</sequence>
<organism evidence="3 4">
    <name type="scientific">Candidatus Solincola sediminis</name>
    <dbReference type="NCBI Taxonomy" id="1797199"/>
    <lineage>
        <taxon>Bacteria</taxon>
        <taxon>Bacillati</taxon>
        <taxon>Actinomycetota</taxon>
        <taxon>Candidatus Geothermincolia</taxon>
        <taxon>Candidatus Geothermincolales</taxon>
        <taxon>Candidatus Geothermincolaceae</taxon>
        <taxon>Candidatus Solincola</taxon>
    </lineage>
</organism>